<feature type="domain" description="GGDEF" evidence="4">
    <location>
        <begin position="510"/>
        <end position="643"/>
    </location>
</feature>
<dbReference type="InterPro" id="IPR035965">
    <property type="entry name" value="PAS-like_dom_sf"/>
</dbReference>
<dbReference type="Gene3D" id="3.30.70.270">
    <property type="match status" value="1"/>
</dbReference>
<dbReference type="SUPFAM" id="SSF55785">
    <property type="entry name" value="PYP-like sensor domain (PAS domain)"/>
    <property type="match status" value="2"/>
</dbReference>
<gene>
    <name evidence="5" type="ORF">CFH83_06575</name>
</gene>
<dbReference type="InterPro" id="IPR029787">
    <property type="entry name" value="Nucleotide_cyclase"/>
</dbReference>
<dbReference type="AlphaFoldDB" id="A0A2D3WJ59"/>
<dbReference type="SUPFAM" id="SSF55073">
    <property type="entry name" value="Nucleotide cyclase"/>
    <property type="match status" value="1"/>
</dbReference>
<dbReference type="Proteomes" id="UP000228859">
    <property type="component" value="Unassembled WGS sequence"/>
</dbReference>
<dbReference type="CDD" id="cd00130">
    <property type="entry name" value="PAS"/>
    <property type="match status" value="2"/>
</dbReference>
<keyword evidence="1" id="KW-0812">Transmembrane</keyword>
<keyword evidence="1" id="KW-1133">Transmembrane helix</keyword>
<sequence length="643" mass="73517">MKTLKNLFSDYFASKRIQQTPYYLIALLTLNMIIVVMFTIILLYNLGFNRQKDRLKELVSTQAVMIHVVAEQEFLLHKNLSSEMKKKVAENIIQKVSQAHYGYAGFGKTGEFTLGKREGDQIQFLIQQRHYKMDKSLPVLWNSHLGEPMRRALKGQKGVDITYDYRGATVLAAYVPIQDLGWGLVAKIDLVEIRAPYIEAAQYALELTILLALVGSVVFWYFLHPLVQNIEDSRRFNRILIENSSTGLALCTFEGEIVDANSSFLDIIGLMDDEANHLNYFNLIADELRDQENKYINTLKKTGCLTPYESLFINAHHERIAVKVAGKLISMKGLSYIWLSVDNIQEYKIREAELLLSDAVFHNTSEVIFITDASRNIIKVNEAFSSVTGFSFEEVMGKNPRIFKSGKHDSKFYEEMFSEVNTTGKWRGEIWNKRKNGEIYPSLQSISAVHDEHGKLIRYVALLSDISIQKAYEEQLLIDSHHDVLTGLPNRLFFNQMLTQTLSRSERRNKTFALFFIDLNQFKEVNDTYGHECGDMLLKAVAERLQANIRADDFVSRLGGDEFTIIFESIQHNEEAISVAKTLIDKTKQPLILEECTIIPSISIGIAFYPGHGKDDSTLLKCADQAMYHAKHQTSEHYFIYGT</sequence>
<evidence type="ECO:0008006" key="7">
    <source>
        <dbReference type="Google" id="ProtNLM"/>
    </source>
</evidence>
<dbReference type="NCBIfam" id="TIGR00229">
    <property type="entry name" value="sensory_box"/>
    <property type="match status" value="2"/>
</dbReference>
<dbReference type="PROSITE" id="PS50112">
    <property type="entry name" value="PAS"/>
    <property type="match status" value="1"/>
</dbReference>
<dbReference type="InterPro" id="IPR000014">
    <property type="entry name" value="PAS"/>
</dbReference>
<name>A0A2D3WJ59_9BACT</name>
<comment type="caution">
    <text evidence="5">The sequence shown here is derived from an EMBL/GenBank/DDBJ whole genome shotgun (WGS) entry which is preliminary data.</text>
</comment>
<organism evidence="5 6">
    <name type="scientific">Sulfuricurvum kujiense</name>
    <dbReference type="NCBI Taxonomy" id="148813"/>
    <lineage>
        <taxon>Bacteria</taxon>
        <taxon>Pseudomonadati</taxon>
        <taxon>Campylobacterota</taxon>
        <taxon>Epsilonproteobacteria</taxon>
        <taxon>Campylobacterales</taxon>
        <taxon>Sulfurimonadaceae</taxon>
        <taxon>Sulfuricurvum</taxon>
    </lineage>
</organism>
<evidence type="ECO:0000313" key="5">
    <source>
        <dbReference type="EMBL" id="DAB38316.1"/>
    </source>
</evidence>
<dbReference type="CDD" id="cd18774">
    <property type="entry name" value="PDC2_HK_sensor"/>
    <property type="match status" value="1"/>
</dbReference>
<keyword evidence="1" id="KW-0472">Membrane</keyword>
<dbReference type="InterPro" id="IPR052163">
    <property type="entry name" value="DGC-Regulatory_Protein"/>
</dbReference>
<accession>A0A2D3WJ59</accession>
<dbReference type="EMBL" id="DLUI01000093">
    <property type="protein sequence ID" value="DAB38316.1"/>
    <property type="molecule type" value="Genomic_DNA"/>
</dbReference>
<dbReference type="RefSeq" id="WP_294894611.1">
    <property type="nucleotide sequence ID" value="NZ_DLUI01000093.1"/>
</dbReference>
<dbReference type="PROSITE" id="PS50887">
    <property type="entry name" value="GGDEF"/>
    <property type="match status" value="1"/>
</dbReference>
<dbReference type="PANTHER" id="PTHR46663:SF3">
    <property type="entry name" value="SLL0267 PROTEIN"/>
    <property type="match status" value="1"/>
</dbReference>
<evidence type="ECO:0000259" key="3">
    <source>
        <dbReference type="PROSITE" id="PS50113"/>
    </source>
</evidence>
<dbReference type="Pfam" id="PF13188">
    <property type="entry name" value="PAS_8"/>
    <property type="match status" value="1"/>
</dbReference>
<dbReference type="FunFam" id="3.30.70.270:FF:000001">
    <property type="entry name" value="Diguanylate cyclase domain protein"/>
    <property type="match status" value="1"/>
</dbReference>
<dbReference type="PANTHER" id="PTHR46663">
    <property type="entry name" value="DIGUANYLATE CYCLASE DGCT-RELATED"/>
    <property type="match status" value="1"/>
</dbReference>
<dbReference type="CDD" id="cd01949">
    <property type="entry name" value="GGDEF"/>
    <property type="match status" value="1"/>
</dbReference>
<proteinExistence type="predicted"/>
<dbReference type="InterPro" id="IPR000700">
    <property type="entry name" value="PAS-assoc_C"/>
</dbReference>
<feature type="transmembrane region" description="Helical" evidence="1">
    <location>
        <begin position="203"/>
        <end position="223"/>
    </location>
</feature>
<evidence type="ECO:0000259" key="2">
    <source>
        <dbReference type="PROSITE" id="PS50112"/>
    </source>
</evidence>
<dbReference type="InterPro" id="IPR000160">
    <property type="entry name" value="GGDEF_dom"/>
</dbReference>
<dbReference type="PROSITE" id="PS50113">
    <property type="entry name" value="PAC"/>
    <property type="match status" value="1"/>
</dbReference>
<dbReference type="SMART" id="SM00267">
    <property type="entry name" value="GGDEF"/>
    <property type="match status" value="1"/>
</dbReference>
<dbReference type="NCBIfam" id="TIGR00254">
    <property type="entry name" value="GGDEF"/>
    <property type="match status" value="1"/>
</dbReference>
<feature type="domain" description="PAS" evidence="2">
    <location>
        <begin position="360"/>
        <end position="399"/>
    </location>
</feature>
<evidence type="ECO:0000313" key="6">
    <source>
        <dbReference type="Proteomes" id="UP000228859"/>
    </source>
</evidence>
<feature type="domain" description="PAC" evidence="3">
    <location>
        <begin position="426"/>
        <end position="478"/>
    </location>
</feature>
<dbReference type="Pfam" id="PF00990">
    <property type="entry name" value="GGDEF"/>
    <property type="match status" value="1"/>
</dbReference>
<protein>
    <recommendedName>
        <fullName evidence="7">Diguanylate cyclase with PAS/PAC sensor</fullName>
    </recommendedName>
</protein>
<dbReference type="InterPro" id="IPR043128">
    <property type="entry name" value="Rev_trsase/Diguanyl_cyclase"/>
</dbReference>
<evidence type="ECO:0000256" key="1">
    <source>
        <dbReference type="SAM" id="Phobius"/>
    </source>
</evidence>
<dbReference type="GO" id="GO:0003824">
    <property type="term" value="F:catalytic activity"/>
    <property type="evidence" value="ECO:0007669"/>
    <property type="project" value="UniProtKB-ARBA"/>
</dbReference>
<dbReference type="Pfam" id="PF13426">
    <property type="entry name" value="PAS_9"/>
    <property type="match status" value="1"/>
</dbReference>
<dbReference type="SMART" id="SM00091">
    <property type="entry name" value="PAS"/>
    <property type="match status" value="2"/>
</dbReference>
<reference evidence="5 6" key="1">
    <citation type="journal article" date="2017" name="Front. Microbiol.">
        <title>Comparative Genomic Analysis of the Class Epsilonproteobacteria and Proposed Reclassification to Epsilonbacteraeota (phyl. nov.).</title>
        <authorList>
            <person name="Waite D.W."/>
            <person name="Vanwonterghem I."/>
            <person name="Rinke C."/>
            <person name="Parks D.H."/>
            <person name="Zhang Y."/>
            <person name="Takai K."/>
            <person name="Sievert S.M."/>
            <person name="Simon J."/>
            <person name="Campbell B.J."/>
            <person name="Hanson T.E."/>
            <person name="Woyke T."/>
            <person name="Klotz M.G."/>
            <person name="Hugenholtz P."/>
        </authorList>
    </citation>
    <scope>NUCLEOTIDE SEQUENCE [LARGE SCALE GENOMIC DNA]</scope>
    <source>
        <strain evidence="5">UBA12443</strain>
    </source>
</reference>
<feature type="transmembrane region" description="Helical" evidence="1">
    <location>
        <begin position="20"/>
        <end position="46"/>
    </location>
</feature>
<dbReference type="Gene3D" id="3.30.450.20">
    <property type="entry name" value="PAS domain"/>
    <property type="match status" value="2"/>
</dbReference>
<evidence type="ECO:0000259" key="4">
    <source>
        <dbReference type="PROSITE" id="PS50887"/>
    </source>
</evidence>